<keyword evidence="13" id="KW-1185">Reference proteome</keyword>
<sequence length="435" mass="48134">MTFSQLNLHLALLRGIEEMGFNQPTAIQSEAIPPALAGHDVLACAMTGSGKTAAFLLPILQRLLDEPRGTTRALILTPTRELATQIQEHFVQLARHTRLRSAVIMGGVPAAPQIRALKSGVEVLIATPGRLLDHLDQSYTRLSGLEVLVLDEADRMLDMGFLPAIRQVLSHLPARRQTLFFSATMPRPIARLAREILKQPFSINQERQAAPATGLTQSAYPVAQELKARLLLQLIAHERMRQVIVFTRTKHRANRLAELLTAAGVSCDRIHGNRTQAQRTQALESFKSGKCQVLVATDIAARGLDIEALGHVVNFDVPQVAEDYIHRVGRTARAERTGDAITFVAPDEEERWRAIERAIGKRLPRLTLAGFDYKATPAQPLEVPIRERIAAIRSAKTEERARATAKAERKAQRQPAQAHSRPEAKRPALRKRASA</sequence>
<dbReference type="EMBL" id="CP003587">
    <property type="protein sequence ID" value="AGY57295.1"/>
    <property type="molecule type" value="Genomic_DNA"/>
</dbReference>
<evidence type="ECO:0000259" key="11">
    <source>
        <dbReference type="PROSITE" id="PS51195"/>
    </source>
</evidence>
<dbReference type="OrthoDB" id="9805696at2"/>
<feature type="compositionally biased region" description="Basic and acidic residues" evidence="8">
    <location>
        <begin position="396"/>
        <end position="411"/>
    </location>
</feature>
<dbReference type="SMART" id="SM00487">
    <property type="entry name" value="DEXDc"/>
    <property type="match status" value="1"/>
</dbReference>
<dbReference type="InterPro" id="IPR011545">
    <property type="entry name" value="DEAD/DEAH_box_helicase_dom"/>
</dbReference>
<reference evidence="12 13" key="1">
    <citation type="journal article" date="2013" name="PLoS ONE">
        <title>Cultivation and Complete Genome Sequencing of Gloeobacter kilaueensis sp. nov., from a Lava Cave in Kilauea Caldera, Hawai'i.</title>
        <authorList>
            <person name="Saw J.H."/>
            <person name="Schatz M."/>
            <person name="Brown M.V."/>
            <person name="Kunkel D.D."/>
            <person name="Foster J.S."/>
            <person name="Shick H."/>
            <person name="Christensen S."/>
            <person name="Hou S."/>
            <person name="Wan X."/>
            <person name="Donachie S.P."/>
        </authorList>
    </citation>
    <scope>NUCLEOTIDE SEQUENCE [LARGE SCALE GENOMIC DNA]</scope>
    <source>
        <strain evidence="13">JS</strain>
    </source>
</reference>
<evidence type="ECO:0000256" key="5">
    <source>
        <dbReference type="ARBA" id="ARBA00038437"/>
    </source>
</evidence>
<dbReference type="PATRIC" id="fig|1183438.3.peg.1041"/>
<evidence type="ECO:0000259" key="10">
    <source>
        <dbReference type="PROSITE" id="PS51194"/>
    </source>
</evidence>
<dbReference type="InterPro" id="IPR027417">
    <property type="entry name" value="P-loop_NTPase"/>
</dbReference>
<evidence type="ECO:0000256" key="3">
    <source>
        <dbReference type="ARBA" id="ARBA00022806"/>
    </source>
</evidence>
<evidence type="ECO:0000313" key="12">
    <source>
        <dbReference type="EMBL" id="AGY57295.1"/>
    </source>
</evidence>
<dbReference type="InterPro" id="IPR014014">
    <property type="entry name" value="RNA_helicase_DEAD_Q_motif"/>
</dbReference>
<dbReference type="STRING" id="1183438.GKIL_1049"/>
<feature type="domain" description="DEAD-box RNA helicase Q" evidence="11">
    <location>
        <begin position="1"/>
        <end position="29"/>
    </location>
</feature>
<name>U5QI28_GLOK1</name>
<dbReference type="PANTHER" id="PTHR47959:SF13">
    <property type="entry name" value="ATP-DEPENDENT RNA HELICASE RHLE"/>
    <property type="match status" value="1"/>
</dbReference>
<dbReference type="PANTHER" id="PTHR47959">
    <property type="entry name" value="ATP-DEPENDENT RNA HELICASE RHLE-RELATED"/>
    <property type="match status" value="1"/>
</dbReference>
<evidence type="ECO:0000256" key="6">
    <source>
        <dbReference type="PROSITE-ProRule" id="PRU00552"/>
    </source>
</evidence>
<dbReference type="InterPro" id="IPR000629">
    <property type="entry name" value="RNA-helicase_DEAD-box_CS"/>
</dbReference>
<dbReference type="GO" id="GO:0003676">
    <property type="term" value="F:nucleic acid binding"/>
    <property type="evidence" value="ECO:0007669"/>
    <property type="project" value="InterPro"/>
</dbReference>
<protein>
    <submittedName>
        <fullName evidence="12">ATP-dependent RNA helicase RhlE</fullName>
        <ecNumber evidence="12">3.6.4.13</ecNumber>
    </submittedName>
</protein>
<dbReference type="KEGG" id="glj:GKIL_1049"/>
<dbReference type="InterPro" id="IPR001650">
    <property type="entry name" value="Helicase_C-like"/>
</dbReference>
<dbReference type="GO" id="GO:0003724">
    <property type="term" value="F:RNA helicase activity"/>
    <property type="evidence" value="ECO:0007669"/>
    <property type="project" value="UniProtKB-EC"/>
</dbReference>
<comment type="similarity">
    <text evidence="5 7">Belongs to the DEAD box helicase family.</text>
</comment>
<dbReference type="Pfam" id="PF00271">
    <property type="entry name" value="Helicase_C"/>
    <property type="match status" value="1"/>
</dbReference>
<dbReference type="CDD" id="cd18787">
    <property type="entry name" value="SF2_C_DEAD"/>
    <property type="match status" value="1"/>
</dbReference>
<feature type="short sequence motif" description="Q motif" evidence="6">
    <location>
        <begin position="1"/>
        <end position="29"/>
    </location>
</feature>
<organism evidence="12 13">
    <name type="scientific">Gloeobacter kilaueensis (strain ATCC BAA-2537 / CCAP 1431/1 / ULC 316 / JS1)</name>
    <dbReference type="NCBI Taxonomy" id="1183438"/>
    <lineage>
        <taxon>Bacteria</taxon>
        <taxon>Bacillati</taxon>
        <taxon>Cyanobacteriota</taxon>
        <taxon>Cyanophyceae</taxon>
        <taxon>Gloeobacterales</taxon>
        <taxon>Gloeobacteraceae</taxon>
        <taxon>Gloeobacter</taxon>
    </lineage>
</organism>
<keyword evidence="2 7" id="KW-0378">Hydrolase</keyword>
<dbReference type="InterPro" id="IPR050079">
    <property type="entry name" value="DEAD_box_RNA_helicase"/>
</dbReference>
<feature type="domain" description="Helicase C-terminal" evidence="10">
    <location>
        <begin position="230"/>
        <end position="374"/>
    </location>
</feature>
<proteinExistence type="inferred from homology"/>
<evidence type="ECO:0000259" key="9">
    <source>
        <dbReference type="PROSITE" id="PS51192"/>
    </source>
</evidence>
<dbReference type="Pfam" id="PF00270">
    <property type="entry name" value="DEAD"/>
    <property type="match status" value="1"/>
</dbReference>
<evidence type="ECO:0000256" key="2">
    <source>
        <dbReference type="ARBA" id="ARBA00022801"/>
    </source>
</evidence>
<dbReference type="InterPro" id="IPR044742">
    <property type="entry name" value="DEAD/DEAH_RhlB"/>
</dbReference>
<dbReference type="AlphaFoldDB" id="U5QI28"/>
<dbReference type="PROSITE" id="PS51195">
    <property type="entry name" value="Q_MOTIF"/>
    <property type="match status" value="1"/>
</dbReference>
<evidence type="ECO:0000256" key="1">
    <source>
        <dbReference type="ARBA" id="ARBA00022741"/>
    </source>
</evidence>
<dbReference type="eggNOG" id="COG0513">
    <property type="taxonomic scope" value="Bacteria"/>
</dbReference>
<dbReference type="GO" id="GO:0005829">
    <property type="term" value="C:cytosol"/>
    <property type="evidence" value="ECO:0007669"/>
    <property type="project" value="TreeGrafter"/>
</dbReference>
<dbReference type="CDD" id="cd00268">
    <property type="entry name" value="DEADc"/>
    <property type="match status" value="1"/>
</dbReference>
<dbReference type="PROSITE" id="PS51194">
    <property type="entry name" value="HELICASE_CTER"/>
    <property type="match status" value="1"/>
</dbReference>
<dbReference type="SMART" id="SM00490">
    <property type="entry name" value="HELICc"/>
    <property type="match status" value="1"/>
</dbReference>
<dbReference type="HOGENOM" id="CLU_003041_28_3_3"/>
<dbReference type="PROSITE" id="PS00039">
    <property type="entry name" value="DEAD_ATP_HELICASE"/>
    <property type="match status" value="1"/>
</dbReference>
<dbReference type="Gene3D" id="3.40.50.300">
    <property type="entry name" value="P-loop containing nucleotide triphosphate hydrolases"/>
    <property type="match status" value="2"/>
</dbReference>
<dbReference type="PROSITE" id="PS51192">
    <property type="entry name" value="HELICASE_ATP_BIND_1"/>
    <property type="match status" value="1"/>
</dbReference>
<dbReference type="SUPFAM" id="SSF52540">
    <property type="entry name" value="P-loop containing nucleoside triphosphate hydrolases"/>
    <property type="match status" value="1"/>
</dbReference>
<dbReference type="Proteomes" id="UP000017396">
    <property type="component" value="Chromosome"/>
</dbReference>
<evidence type="ECO:0000313" key="13">
    <source>
        <dbReference type="Proteomes" id="UP000017396"/>
    </source>
</evidence>
<keyword evidence="3 7" id="KW-0347">Helicase</keyword>
<keyword evidence="4 7" id="KW-0067">ATP-binding</keyword>
<dbReference type="GO" id="GO:0005524">
    <property type="term" value="F:ATP binding"/>
    <property type="evidence" value="ECO:0007669"/>
    <property type="project" value="UniProtKB-KW"/>
</dbReference>
<evidence type="ECO:0000256" key="4">
    <source>
        <dbReference type="ARBA" id="ARBA00022840"/>
    </source>
</evidence>
<dbReference type="EC" id="3.6.4.13" evidence="12"/>
<gene>
    <name evidence="12" type="primary">rhlE</name>
    <name evidence="12" type="ORF">GKIL_1049</name>
</gene>
<dbReference type="InterPro" id="IPR014001">
    <property type="entry name" value="Helicase_ATP-bd"/>
</dbReference>
<evidence type="ECO:0000256" key="7">
    <source>
        <dbReference type="RuleBase" id="RU000492"/>
    </source>
</evidence>
<accession>U5QI28</accession>
<feature type="domain" description="Helicase ATP-binding" evidence="9">
    <location>
        <begin position="32"/>
        <end position="203"/>
    </location>
</feature>
<dbReference type="RefSeq" id="WP_023172363.1">
    <property type="nucleotide sequence ID" value="NC_022600.1"/>
</dbReference>
<dbReference type="GO" id="GO:0016787">
    <property type="term" value="F:hydrolase activity"/>
    <property type="evidence" value="ECO:0007669"/>
    <property type="project" value="UniProtKB-KW"/>
</dbReference>
<keyword evidence="1 7" id="KW-0547">Nucleotide-binding</keyword>
<feature type="region of interest" description="Disordered" evidence="8">
    <location>
        <begin position="396"/>
        <end position="435"/>
    </location>
</feature>
<evidence type="ECO:0000256" key="8">
    <source>
        <dbReference type="SAM" id="MobiDB-lite"/>
    </source>
</evidence>